<dbReference type="InterPro" id="IPR027473">
    <property type="entry name" value="L-asparaginase_C"/>
</dbReference>
<evidence type="ECO:0000259" key="2">
    <source>
        <dbReference type="Pfam" id="PF00710"/>
    </source>
</evidence>
<dbReference type="PIRSF" id="PIRSF001220">
    <property type="entry name" value="L-ASNase_gatD"/>
    <property type="match status" value="1"/>
</dbReference>
<dbReference type="Gene3D" id="3.40.50.1170">
    <property type="entry name" value="L-asparaginase, N-terminal domain"/>
    <property type="match status" value="1"/>
</dbReference>
<dbReference type="InterPro" id="IPR036152">
    <property type="entry name" value="Asp/glu_Ase-like_sf"/>
</dbReference>
<dbReference type="GO" id="GO:0004067">
    <property type="term" value="F:asparaginase activity"/>
    <property type="evidence" value="ECO:0007669"/>
    <property type="project" value="UniProtKB-UniRule"/>
</dbReference>
<dbReference type="SMART" id="SM00870">
    <property type="entry name" value="Asparaginase"/>
    <property type="match status" value="1"/>
</dbReference>
<dbReference type="InterPro" id="IPR040919">
    <property type="entry name" value="Asparaginase_C"/>
</dbReference>
<dbReference type="EMBL" id="PGGS01000354">
    <property type="protein sequence ID" value="PNH04850.1"/>
    <property type="molecule type" value="Genomic_DNA"/>
</dbReference>
<dbReference type="InterPro" id="IPR037152">
    <property type="entry name" value="L-asparaginase_N_sf"/>
</dbReference>
<dbReference type="InterPro" id="IPR006034">
    <property type="entry name" value="Asparaginase/glutaminase-like"/>
</dbReference>
<evidence type="ECO:0000256" key="1">
    <source>
        <dbReference type="ARBA" id="ARBA00012920"/>
    </source>
</evidence>
<gene>
    <name evidence="4" type="ORF">TSOC_008886</name>
</gene>
<feature type="domain" description="Asparaginase/glutaminase C-terminal" evidence="3">
    <location>
        <begin position="216"/>
        <end position="301"/>
    </location>
</feature>
<dbReference type="Pfam" id="PF00710">
    <property type="entry name" value="Asparaginase"/>
    <property type="match status" value="1"/>
</dbReference>
<dbReference type="PANTHER" id="PTHR11707">
    <property type="entry name" value="L-ASPARAGINASE"/>
    <property type="match status" value="1"/>
</dbReference>
<reference evidence="4 5" key="1">
    <citation type="journal article" date="2017" name="Mol. Biol. Evol.">
        <title>The 4-celled Tetrabaena socialis nuclear genome reveals the essential components for genetic control of cell number at the origin of multicellularity in the volvocine lineage.</title>
        <authorList>
            <person name="Featherston J."/>
            <person name="Arakaki Y."/>
            <person name="Hanschen E.R."/>
            <person name="Ferris P.J."/>
            <person name="Michod R.E."/>
            <person name="Olson B.J.S.C."/>
            <person name="Nozaki H."/>
            <person name="Durand P.M."/>
        </authorList>
    </citation>
    <scope>NUCLEOTIDE SEQUENCE [LARGE SCALE GENOMIC DNA]</scope>
    <source>
        <strain evidence="4 5">NIES-571</strain>
    </source>
</reference>
<feature type="domain" description="L-asparaginase N-terminal" evidence="2">
    <location>
        <begin position="43"/>
        <end position="154"/>
    </location>
</feature>
<evidence type="ECO:0000313" key="4">
    <source>
        <dbReference type="EMBL" id="PNH04850.1"/>
    </source>
</evidence>
<organism evidence="4 5">
    <name type="scientific">Tetrabaena socialis</name>
    <dbReference type="NCBI Taxonomy" id="47790"/>
    <lineage>
        <taxon>Eukaryota</taxon>
        <taxon>Viridiplantae</taxon>
        <taxon>Chlorophyta</taxon>
        <taxon>core chlorophytes</taxon>
        <taxon>Chlorophyceae</taxon>
        <taxon>CS clade</taxon>
        <taxon>Chlamydomonadales</taxon>
        <taxon>Tetrabaenaceae</taxon>
        <taxon>Tetrabaena</taxon>
    </lineage>
</organism>
<dbReference type="Proteomes" id="UP000236333">
    <property type="component" value="Unassembled WGS sequence"/>
</dbReference>
<dbReference type="PROSITE" id="PS51732">
    <property type="entry name" value="ASN_GLN_ASE_3"/>
    <property type="match status" value="1"/>
</dbReference>
<dbReference type="EC" id="3.5.1.1" evidence="1"/>
<feature type="non-terminal residue" evidence="4">
    <location>
        <position position="321"/>
    </location>
</feature>
<comment type="caution">
    <text evidence="4">The sequence shown here is derived from an EMBL/GenBank/DDBJ whole genome shotgun (WGS) entry which is preliminary data.</text>
</comment>
<dbReference type="PIRSF" id="PIRSF500176">
    <property type="entry name" value="L_ASNase"/>
    <property type="match status" value="1"/>
</dbReference>
<sequence length="321" mass="33834">LGLTLADLLSADWLAGQGVHASTHVDLAVRSGAELTYGTIFGARDAVLEARSSSSACVLVTGTDTLEDFAFCLELLLGAWLLAGGASLVVTGSMKPSDIEGYDGRANLQQAVQVAICPPARKMGVLVVLNDSIHLGRYVAKADSQLMGAFRSHPGPVREGRVRFYYAAPPAADDAAHSPLADARIAALDAARVAPWSRVGVWTTGVDGFVPEGLLREVRGLVLAAPGTGSLPSALLEQLAPWAARMPLVLVSRCQQGNNYDDNYYRGSREKYERRGFLLSGFEHLNAVQARSLLVFRLAAGVYEQFVPAAGRTGEGGAGGG</sequence>
<dbReference type="AlphaFoldDB" id="A0A2J7ZX49"/>
<dbReference type="InterPro" id="IPR027474">
    <property type="entry name" value="L-asparaginase_N"/>
</dbReference>
<feature type="non-terminal residue" evidence="4">
    <location>
        <position position="1"/>
    </location>
</feature>
<dbReference type="GO" id="GO:0009066">
    <property type="term" value="P:aspartate family amino acid metabolic process"/>
    <property type="evidence" value="ECO:0007669"/>
    <property type="project" value="UniProtKB-ARBA"/>
</dbReference>
<dbReference type="Gene3D" id="3.40.50.40">
    <property type="match status" value="1"/>
</dbReference>
<dbReference type="PANTHER" id="PTHR11707:SF28">
    <property type="entry name" value="60 KDA LYSOPHOSPHOLIPASE"/>
    <property type="match status" value="1"/>
</dbReference>
<keyword evidence="5" id="KW-1185">Reference proteome</keyword>
<name>A0A2J7ZX49_9CHLO</name>
<dbReference type="SUPFAM" id="SSF53774">
    <property type="entry name" value="Glutaminase/Asparaginase"/>
    <property type="match status" value="1"/>
</dbReference>
<dbReference type="OrthoDB" id="542841at2759"/>
<evidence type="ECO:0000259" key="3">
    <source>
        <dbReference type="Pfam" id="PF17763"/>
    </source>
</evidence>
<accession>A0A2J7ZX49</accession>
<protein>
    <recommendedName>
        <fullName evidence="1">asparaginase</fullName>
        <ecNumber evidence="1">3.5.1.1</ecNumber>
    </recommendedName>
</protein>
<evidence type="ECO:0000313" key="5">
    <source>
        <dbReference type="Proteomes" id="UP000236333"/>
    </source>
</evidence>
<proteinExistence type="predicted"/>
<dbReference type="Pfam" id="PF17763">
    <property type="entry name" value="Asparaginase_C"/>
    <property type="match status" value="1"/>
</dbReference>